<dbReference type="AlphaFoldDB" id="A0A520LMX3"/>
<dbReference type="InterPro" id="IPR015424">
    <property type="entry name" value="PyrdxlP-dep_Trfase"/>
</dbReference>
<dbReference type="GO" id="GO:0006520">
    <property type="term" value="P:amino acid metabolic process"/>
    <property type="evidence" value="ECO:0007669"/>
    <property type="project" value="InterPro"/>
</dbReference>
<evidence type="ECO:0000256" key="1">
    <source>
        <dbReference type="ARBA" id="ARBA00001933"/>
    </source>
</evidence>
<evidence type="ECO:0000313" key="7">
    <source>
        <dbReference type="EMBL" id="RZO07472.1"/>
    </source>
</evidence>
<protein>
    <submittedName>
        <fullName evidence="7">Aminotransferase class I/II-fold pyridoxal phosphate-dependent enzyme</fullName>
    </submittedName>
</protein>
<dbReference type="SUPFAM" id="SSF53383">
    <property type="entry name" value="PLP-dependent transferases"/>
    <property type="match status" value="1"/>
</dbReference>
<dbReference type="InterPro" id="IPR004839">
    <property type="entry name" value="Aminotransferase_I/II_large"/>
</dbReference>
<keyword evidence="5" id="KW-0663">Pyridoxal phosphate</keyword>
<evidence type="ECO:0000259" key="6">
    <source>
        <dbReference type="Pfam" id="PF00155"/>
    </source>
</evidence>
<dbReference type="GO" id="GO:0030170">
    <property type="term" value="F:pyridoxal phosphate binding"/>
    <property type="evidence" value="ECO:0007669"/>
    <property type="project" value="InterPro"/>
</dbReference>
<evidence type="ECO:0000256" key="3">
    <source>
        <dbReference type="ARBA" id="ARBA00022576"/>
    </source>
</evidence>
<dbReference type="Proteomes" id="UP000318148">
    <property type="component" value="Unassembled WGS sequence"/>
</dbReference>
<sequence>MLCQKLETNKHGQDFSHIKMQKGMFSFLGITPDQVTKLRDIHGIYMVSSTRINIAGININNIDYLCDSILDVL</sequence>
<dbReference type="InterPro" id="IPR000796">
    <property type="entry name" value="Asp_trans"/>
</dbReference>
<name>A0A520LMX3_9GAMM</name>
<comment type="cofactor">
    <cofactor evidence="1">
        <name>pyridoxal 5'-phosphate</name>
        <dbReference type="ChEBI" id="CHEBI:597326"/>
    </cofactor>
</comment>
<evidence type="ECO:0000256" key="2">
    <source>
        <dbReference type="ARBA" id="ARBA00011738"/>
    </source>
</evidence>
<dbReference type="EMBL" id="SHBO01000012">
    <property type="protein sequence ID" value="RZO07472.1"/>
    <property type="molecule type" value="Genomic_DNA"/>
</dbReference>
<comment type="caution">
    <text evidence="7">The sequence shown here is derived from an EMBL/GenBank/DDBJ whole genome shotgun (WGS) entry which is preliminary data.</text>
</comment>
<comment type="subunit">
    <text evidence="2">Homodimer.</text>
</comment>
<reference evidence="7 8" key="1">
    <citation type="submission" date="2019-02" db="EMBL/GenBank/DDBJ databases">
        <title>Prokaryotic population dynamics and viral predation in marine succession experiment using metagenomics: the confinement effect.</title>
        <authorList>
            <person name="Haro-Moreno J.M."/>
            <person name="Rodriguez-Valera F."/>
            <person name="Lopez-Perez M."/>
        </authorList>
    </citation>
    <scope>NUCLEOTIDE SEQUENCE [LARGE SCALE GENOMIC DNA]</scope>
    <source>
        <strain evidence="7">MED-G169</strain>
    </source>
</reference>
<dbReference type="Pfam" id="PF00155">
    <property type="entry name" value="Aminotran_1_2"/>
    <property type="match status" value="1"/>
</dbReference>
<accession>A0A520LMX3</accession>
<evidence type="ECO:0000256" key="4">
    <source>
        <dbReference type="ARBA" id="ARBA00022679"/>
    </source>
</evidence>
<feature type="domain" description="Aminotransferase class I/classII large" evidence="6">
    <location>
        <begin position="2"/>
        <end position="69"/>
    </location>
</feature>
<keyword evidence="3 7" id="KW-0032">Aminotransferase</keyword>
<dbReference type="GO" id="GO:0008483">
    <property type="term" value="F:transaminase activity"/>
    <property type="evidence" value="ECO:0007669"/>
    <property type="project" value="UniProtKB-KW"/>
</dbReference>
<evidence type="ECO:0000313" key="8">
    <source>
        <dbReference type="Proteomes" id="UP000318148"/>
    </source>
</evidence>
<keyword evidence="4 7" id="KW-0808">Transferase</keyword>
<dbReference type="GO" id="GO:0042802">
    <property type="term" value="F:identical protein binding"/>
    <property type="evidence" value="ECO:0007669"/>
    <property type="project" value="TreeGrafter"/>
</dbReference>
<proteinExistence type="predicted"/>
<gene>
    <name evidence="7" type="ORF">EVB02_01675</name>
</gene>
<feature type="non-terminal residue" evidence="7">
    <location>
        <position position="1"/>
    </location>
</feature>
<organism evidence="7 8">
    <name type="scientific">SAR92 clade bacterium</name>
    <dbReference type="NCBI Taxonomy" id="2315479"/>
    <lineage>
        <taxon>Bacteria</taxon>
        <taxon>Pseudomonadati</taxon>
        <taxon>Pseudomonadota</taxon>
        <taxon>Gammaproteobacteria</taxon>
        <taxon>Cellvibrionales</taxon>
        <taxon>Porticoccaceae</taxon>
        <taxon>SAR92 clade</taxon>
    </lineage>
</organism>
<evidence type="ECO:0000256" key="5">
    <source>
        <dbReference type="ARBA" id="ARBA00022898"/>
    </source>
</evidence>
<dbReference type="InterPro" id="IPR015422">
    <property type="entry name" value="PyrdxlP-dep_Trfase_small"/>
</dbReference>
<dbReference type="Gene3D" id="3.90.1150.10">
    <property type="entry name" value="Aspartate Aminotransferase, domain 1"/>
    <property type="match status" value="1"/>
</dbReference>
<dbReference type="PANTHER" id="PTHR11879">
    <property type="entry name" value="ASPARTATE AMINOTRANSFERASE"/>
    <property type="match status" value="1"/>
</dbReference>
<dbReference type="PANTHER" id="PTHR11879:SF22">
    <property type="entry name" value="ASPARTATE AMINOTRANSFERASE, MITOCHONDRIAL"/>
    <property type="match status" value="1"/>
</dbReference>